<evidence type="ECO:0000259" key="1">
    <source>
        <dbReference type="SMART" id="SM00849"/>
    </source>
</evidence>
<dbReference type="PANTHER" id="PTHR43546">
    <property type="entry name" value="UPF0173 METAL-DEPENDENT HYDROLASE MJ1163-RELATED"/>
    <property type="match status" value="1"/>
</dbReference>
<dbReference type="SUPFAM" id="SSF56281">
    <property type="entry name" value="Metallo-hydrolase/oxidoreductase"/>
    <property type="match status" value="1"/>
</dbReference>
<dbReference type="RefSeq" id="WP_084426935.1">
    <property type="nucleotide sequence ID" value="NZ_FWXV01000002.1"/>
</dbReference>
<dbReference type="OrthoDB" id="3190691at2"/>
<dbReference type="Gene3D" id="3.60.15.10">
    <property type="entry name" value="Ribonuclease Z/Hydroxyacylglutathione hydrolase-like"/>
    <property type="match status" value="1"/>
</dbReference>
<dbReference type="InterPro" id="IPR036866">
    <property type="entry name" value="RibonucZ/Hydroxyglut_hydro"/>
</dbReference>
<protein>
    <submittedName>
        <fullName evidence="2">L-ascorbate metabolism protein UlaG, beta-lactamase superfamily</fullName>
    </submittedName>
</protein>
<dbReference type="EMBL" id="FWXV01000002">
    <property type="protein sequence ID" value="SMC93820.1"/>
    <property type="molecule type" value="Genomic_DNA"/>
</dbReference>
<dbReference type="SMART" id="SM00849">
    <property type="entry name" value="Lactamase_B"/>
    <property type="match status" value="1"/>
</dbReference>
<dbReference type="Pfam" id="PF13483">
    <property type="entry name" value="Lactamase_B_3"/>
    <property type="match status" value="1"/>
</dbReference>
<accession>A0A1W2D8I7</accession>
<proteinExistence type="predicted"/>
<dbReference type="PANTHER" id="PTHR43546:SF3">
    <property type="entry name" value="UPF0173 METAL-DEPENDENT HYDROLASE MJ1163"/>
    <property type="match status" value="1"/>
</dbReference>
<reference evidence="2 3" key="1">
    <citation type="submission" date="2017-04" db="EMBL/GenBank/DDBJ databases">
        <authorList>
            <person name="Afonso C.L."/>
            <person name="Miller P.J."/>
            <person name="Scott M.A."/>
            <person name="Spackman E."/>
            <person name="Goraichik I."/>
            <person name="Dimitrov K.M."/>
            <person name="Suarez D.L."/>
            <person name="Swayne D.E."/>
        </authorList>
    </citation>
    <scope>NUCLEOTIDE SEQUENCE [LARGE SCALE GENOMIC DNA]</scope>
    <source>
        <strain evidence="2 3">DSM 43828</strain>
    </source>
</reference>
<feature type="domain" description="Metallo-beta-lactamase" evidence="1">
    <location>
        <begin position="7"/>
        <end position="176"/>
    </location>
</feature>
<gene>
    <name evidence="2" type="ORF">SAMN05661093_03013</name>
</gene>
<evidence type="ECO:0000313" key="3">
    <source>
        <dbReference type="Proteomes" id="UP000192674"/>
    </source>
</evidence>
<keyword evidence="3" id="KW-1185">Reference proteome</keyword>
<name>A0A1W2D8I7_KIBAR</name>
<dbReference type="InterPro" id="IPR050114">
    <property type="entry name" value="UPF0173_UPF0282_UlaG_hydrolase"/>
</dbReference>
<dbReference type="AlphaFoldDB" id="A0A1W2D8I7"/>
<dbReference type="Proteomes" id="UP000192674">
    <property type="component" value="Unassembled WGS sequence"/>
</dbReference>
<dbReference type="InterPro" id="IPR001279">
    <property type="entry name" value="Metallo-B-lactamas"/>
</dbReference>
<sequence length="211" mass="23024">MQFVHFGHSCVLAGTASERLLFDPGTFSKGFEEVRHLDAILITHQHPDHLDVPRLAELMKANPKAQLIVDSASAQDVVKAGLTARTVKPGERFKIGTTQVSAVGGNHAIIHPEVPVPPNIGYVLDDGAFYHPGDSFFRPEQSIDVLGMPTAAPWQKLSEAVDFLRVMKARVAIPIHEAVVSVPQMYYSRFIDLGPKETEVRVLTPGEATAV</sequence>
<organism evidence="2 3">
    <name type="scientific">Kibdelosporangium aridum</name>
    <dbReference type="NCBI Taxonomy" id="2030"/>
    <lineage>
        <taxon>Bacteria</taxon>
        <taxon>Bacillati</taxon>
        <taxon>Actinomycetota</taxon>
        <taxon>Actinomycetes</taxon>
        <taxon>Pseudonocardiales</taxon>
        <taxon>Pseudonocardiaceae</taxon>
        <taxon>Kibdelosporangium</taxon>
    </lineage>
</organism>
<evidence type="ECO:0000313" key="2">
    <source>
        <dbReference type="EMBL" id="SMC93820.1"/>
    </source>
</evidence>